<evidence type="ECO:0000256" key="1">
    <source>
        <dbReference type="ARBA" id="ARBA00004496"/>
    </source>
</evidence>
<dbReference type="AlphaFoldDB" id="A0A1E5RZP1"/>
<evidence type="ECO:0000313" key="11">
    <source>
        <dbReference type="EMBL" id="OEJ92460.1"/>
    </source>
</evidence>
<evidence type="ECO:0000256" key="3">
    <source>
        <dbReference type="ARBA" id="ARBA00022517"/>
    </source>
</evidence>
<dbReference type="InterPro" id="IPR036236">
    <property type="entry name" value="Znf_C2H2_sf"/>
</dbReference>
<dbReference type="GO" id="GO:0030687">
    <property type="term" value="C:preribosome, large subunit precursor"/>
    <property type="evidence" value="ECO:0007669"/>
    <property type="project" value="TreeGrafter"/>
</dbReference>
<evidence type="ECO:0000259" key="10">
    <source>
        <dbReference type="PROSITE" id="PS00028"/>
    </source>
</evidence>
<dbReference type="InterPro" id="IPR040025">
    <property type="entry name" value="Znf622/Rei1/Reh1"/>
</dbReference>
<feature type="region of interest" description="Disordered" evidence="9">
    <location>
        <begin position="108"/>
        <end position="135"/>
    </location>
</feature>
<dbReference type="InterPro" id="IPR013087">
    <property type="entry name" value="Znf_C2H2_type"/>
</dbReference>
<evidence type="ECO:0000256" key="5">
    <source>
        <dbReference type="ARBA" id="ARBA00022737"/>
    </source>
</evidence>
<keyword evidence="7" id="KW-0862">Zinc</keyword>
<keyword evidence="3" id="KW-0690">Ribosome biogenesis</keyword>
<name>A0A1E5RZP1_9ASCO</name>
<proteinExistence type="inferred from homology"/>
<dbReference type="FunCoup" id="A0A1E5RZP1">
    <property type="interactions" value="898"/>
</dbReference>
<dbReference type="InterPro" id="IPR041661">
    <property type="entry name" value="ZN622/Rei1/Reh1_Znf-C2H2"/>
</dbReference>
<evidence type="ECO:0000256" key="9">
    <source>
        <dbReference type="SAM" id="MobiDB-lite"/>
    </source>
</evidence>
<comment type="similarity">
    <text evidence="8">Belongs to the REI1 family.</text>
</comment>
<dbReference type="SMART" id="SM00451">
    <property type="entry name" value="ZnF_U1"/>
    <property type="match status" value="1"/>
</dbReference>
<feature type="region of interest" description="Disordered" evidence="9">
    <location>
        <begin position="303"/>
        <end position="351"/>
    </location>
</feature>
<comment type="subcellular location">
    <subcellularLocation>
        <location evidence="1">Cytoplasm</location>
    </subcellularLocation>
</comment>
<organism evidence="11 12">
    <name type="scientific">Hanseniaspora osmophila</name>
    <dbReference type="NCBI Taxonomy" id="56408"/>
    <lineage>
        <taxon>Eukaryota</taxon>
        <taxon>Fungi</taxon>
        <taxon>Dikarya</taxon>
        <taxon>Ascomycota</taxon>
        <taxon>Saccharomycotina</taxon>
        <taxon>Saccharomycetes</taxon>
        <taxon>Saccharomycodales</taxon>
        <taxon>Saccharomycodaceae</taxon>
        <taxon>Hanseniaspora</taxon>
    </lineage>
</organism>
<keyword evidence="2" id="KW-0963">Cytoplasm</keyword>
<keyword evidence="12" id="KW-1185">Reference proteome</keyword>
<sequence>MSATYTCNSCLITFSTSLDQREHMKGDWHRYNLKRRVAQLPPISEQTFNEKVNVLGNGTTSESPESARDGKNKTLTKKEMRRLEKEKLLAKKKKLLEIAKENMLKNMQTTESQSEAQTDVPAQTASADVPTQTASTETLDTELNKLHIADNKDTVLESKQEDTELSEEQLAEQLMEEKLKNKVDFLPEQCLFCTKRTVFPSFEANIEHMYAHHGFYIPEQKYLVDMRGLVKYMGEKIGIGNLCLCCSYQGRSVQAVQSHMLMKRHCKIPYESEQEKLEISEFYDFSSTYNAFGNNTEKKENLEEQTLEENDGEWEDISEEDDTEDYEIIEESQSSSKEGKGKGEDEEDEEEIPEEYLYNDGYNLHLPTGVKVGHRSLQRYYKQVTKPERVLTEGQGTVVAAETRHFVALMDKHEINSTKRVWQSQIKDRKRDDKRRAKFINAKEHYRDQLLQ</sequence>
<keyword evidence="6" id="KW-0863">Zinc-finger</keyword>
<dbReference type="InterPro" id="IPR003604">
    <property type="entry name" value="Matrin/U1-like-C_Znf_C2H2"/>
</dbReference>
<dbReference type="PANTHER" id="PTHR13182">
    <property type="entry name" value="ZINC FINGER PROTEIN 622"/>
    <property type="match status" value="1"/>
</dbReference>
<keyword evidence="5" id="KW-0677">Repeat</keyword>
<dbReference type="GO" id="GO:0005737">
    <property type="term" value="C:cytoplasm"/>
    <property type="evidence" value="ECO:0007669"/>
    <property type="project" value="UniProtKB-SubCell"/>
</dbReference>
<evidence type="ECO:0000256" key="8">
    <source>
        <dbReference type="ARBA" id="ARBA00034126"/>
    </source>
</evidence>
<dbReference type="GO" id="GO:0042273">
    <property type="term" value="P:ribosomal large subunit biogenesis"/>
    <property type="evidence" value="ECO:0007669"/>
    <property type="project" value="TreeGrafter"/>
</dbReference>
<evidence type="ECO:0000256" key="6">
    <source>
        <dbReference type="ARBA" id="ARBA00022771"/>
    </source>
</evidence>
<dbReference type="GO" id="GO:0008270">
    <property type="term" value="F:zinc ion binding"/>
    <property type="evidence" value="ECO:0007669"/>
    <property type="project" value="UniProtKB-KW"/>
</dbReference>
<dbReference type="EMBL" id="LPNM01000001">
    <property type="protein sequence ID" value="OEJ92460.1"/>
    <property type="molecule type" value="Genomic_DNA"/>
</dbReference>
<comment type="caution">
    <text evidence="11">The sequence shown here is derived from an EMBL/GenBank/DDBJ whole genome shotgun (WGS) entry which is preliminary data.</text>
</comment>
<dbReference type="PROSITE" id="PS00028">
    <property type="entry name" value="ZINC_FINGER_C2H2_1"/>
    <property type="match status" value="1"/>
</dbReference>
<dbReference type="STRING" id="56408.A0A1E5RZP1"/>
<dbReference type="SMART" id="SM00355">
    <property type="entry name" value="ZnF_C2H2"/>
    <property type="match status" value="3"/>
</dbReference>
<evidence type="ECO:0000256" key="2">
    <source>
        <dbReference type="ARBA" id="ARBA00022490"/>
    </source>
</evidence>
<feature type="compositionally biased region" description="Acidic residues" evidence="9">
    <location>
        <begin position="303"/>
        <end position="330"/>
    </location>
</feature>
<dbReference type="PANTHER" id="PTHR13182:SF21">
    <property type="entry name" value="CYTOPLASMIC 60S SUBUNIT BIOGENESIS FACTOR REI1"/>
    <property type="match status" value="1"/>
</dbReference>
<dbReference type="SUPFAM" id="SSF57667">
    <property type="entry name" value="beta-beta-alpha zinc fingers"/>
    <property type="match status" value="1"/>
</dbReference>
<evidence type="ECO:0000313" key="12">
    <source>
        <dbReference type="Proteomes" id="UP000095728"/>
    </source>
</evidence>
<protein>
    <submittedName>
        <fullName evidence="11">Cytoplasmic 60S subunit biogenesis factor REI1</fullName>
    </submittedName>
</protein>
<keyword evidence="4" id="KW-0479">Metal-binding</keyword>
<reference evidence="12" key="1">
    <citation type="journal article" date="2016" name="Genome Announc.">
        <title>Genome sequences of three species of Hanseniaspora isolated from spontaneous wine fermentations.</title>
        <authorList>
            <person name="Sternes P.R."/>
            <person name="Lee D."/>
            <person name="Kutyna D.R."/>
            <person name="Borneman A.R."/>
        </authorList>
    </citation>
    <scope>NUCLEOTIDE SEQUENCE [LARGE SCALE GENOMIC DNA]</scope>
    <source>
        <strain evidence="12">AWRI3579</strain>
    </source>
</reference>
<dbReference type="Pfam" id="PF12756">
    <property type="entry name" value="zf-C2H2_2"/>
    <property type="match status" value="1"/>
</dbReference>
<evidence type="ECO:0000256" key="7">
    <source>
        <dbReference type="ARBA" id="ARBA00022833"/>
    </source>
</evidence>
<dbReference type="InParanoid" id="A0A1E5RZP1"/>
<dbReference type="GO" id="GO:0003676">
    <property type="term" value="F:nucleic acid binding"/>
    <property type="evidence" value="ECO:0007669"/>
    <property type="project" value="InterPro"/>
</dbReference>
<dbReference type="Proteomes" id="UP000095728">
    <property type="component" value="Unassembled WGS sequence"/>
</dbReference>
<evidence type="ECO:0000256" key="4">
    <source>
        <dbReference type="ARBA" id="ARBA00022723"/>
    </source>
</evidence>
<gene>
    <name evidence="11" type="ORF">AWRI3579_g44</name>
</gene>
<feature type="domain" description="C2H2-type" evidence="10">
    <location>
        <begin position="7"/>
        <end position="29"/>
    </location>
</feature>
<accession>A0A1E5RZP1</accession>
<dbReference type="OrthoDB" id="19329at2759"/>